<protein>
    <submittedName>
        <fullName evidence="1">Uncharacterized protein</fullName>
    </submittedName>
</protein>
<evidence type="ECO:0000313" key="1">
    <source>
        <dbReference type="EMBL" id="KHT52950.1"/>
    </source>
</evidence>
<keyword evidence="2" id="KW-1185">Reference proteome</keyword>
<sequence>MENHRDRSETKVSRYLANKAPNVLFFRVSVKLHCYRWVNSIIDHSFCEYARENEKNKAKAILKPLLWVVPAHYPSRGRQ</sequence>
<proteinExistence type="predicted"/>
<dbReference type="Proteomes" id="UP000031197">
    <property type="component" value="Unassembled WGS sequence"/>
</dbReference>
<accession>A0A0B3Y8T1</accession>
<organism evidence="1 2">
    <name type="scientific">Alteromonas marina</name>
    <dbReference type="NCBI Taxonomy" id="203795"/>
    <lineage>
        <taxon>Bacteria</taxon>
        <taxon>Pseudomonadati</taxon>
        <taxon>Pseudomonadota</taxon>
        <taxon>Gammaproteobacteria</taxon>
        <taxon>Alteromonadales</taxon>
        <taxon>Alteromonadaceae</taxon>
        <taxon>Alteromonas/Salinimonas group</taxon>
        <taxon>Alteromonas</taxon>
    </lineage>
</organism>
<dbReference type="EMBL" id="JWLW01000015">
    <property type="protein sequence ID" value="KHT52950.1"/>
    <property type="molecule type" value="Genomic_DNA"/>
</dbReference>
<gene>
    <name evidence="1" type="ORF">RJ41_09940</name>
</gene>
<name>A0A0B3Y8T1_9ALTE</name>
<comment type="caution">
    <text evidence="1">The sequence shown here is derived from an EMBL/GenBank/DDBJ whole genome shotgun (WGS) entry which is preliminary data.</text>
</comment>
<reference evidence="1 2" key="1">
    <citation type="submission" date="2014-12" db="EMBL/GenBank/DDBJ databases">
        <title>Genome sequencing of Alteromonas marina AD001.</title>
        <authorList>
            <person name="Adrian T.G.S."/>
            <person name="Chan K.G."/>
        </authorList>
    </citation>
    <scope>NUCLEOTIDE SEQUENCE [LARGE SCALE GENOMIC DNA]</scope>
    <source>
        <strain evidence="1 2">AD001</strain>
    </source>
</reference>
<evidence type="ECO:0000313" key="2">
    <source>
        <dbReference type="Proteomes" id="UP000031197"/>
    </source>
</evidence>
<dbReference type="AlphaFoldDB" id="A0A0B3Y8T1"/>